<dbReference type="InterPro" id="IPR023981">
    <property type="entry name" value="MftF"/>
</dbReference>
<dbReference type="InterPro" id="IPR029044">
    <property type="entry name" value="Nucleotide-diphossugar_trans"/>
</dbReference>
<dbReference type="NCBIfam" id="TIGR03965">
    <property type="entry name" value="mycofact_glyco"/>
    <property type="match status" value="1"/>
</dbReference>
<evidence type="ECO:0000256" key="1">
    <source>
        <dbReference type="ARBA" id="ARBA00004776"/>
    </source>
</evidence>
<dbReference type="OrthoDB" id="5243838at2"/>
<keyword evidence="3" id="KW-0328">Glycosyltransferase</keyword>
<sequence length="447" mass="47908">MTLRLEPDPGLRRFADGRTLAGGTPFRVLRLSAAGARLVDGWLDGEPVTTGAGLAQRLVRTGMMHPRHEQSQFRPEDVTLVLPVRDDPHHAPDSAIVVDDGSRHPIPGAAVRHEVPRGPAAARNAGLQLVTTPLVAFLDADVHAEPGWLEPLLGHFEDPDVAAVAPRVRSTPGDSALARYESARSPLDLGEQPGVVQPGSRISYVPTAALVVRTEVLRELGGFDEDLRFGEDVDLIWRLARNHQVRYEPAATVHHQPRRTWPALLRQRFSYGTSAGPLATRHGTAVAPLRTSLWSALTWALISTRRTGPALAVTGAAAALLARKLGKTGVPAVESVRLTALGTLGAGRYLADAIGRPWAPIAAPLLAASRTGRRILTAVVLRHLLDWARERPPLDPARWTLARLADDAAYGCGVLRGALRARTSTPLLPVLTDVGGRSSVPTAGERP</sequence>
<dbReference type="InterPro" id="IPR001173">
    <property type="entry name" value="Glyco_trans_2-like"/>
</dbReference>
<comment type="caution">
    <text evidence="6">The sequence shown here is derived from an EMBL/GenBank/DDBJ whole genome shotgun (WGS) entry which is preliminary data.</text>
</comment>
<accession>A0A5M7BF16</accession>
<evidence type="ECO:0000256" key="3">
    <source>
        <dbReference type="ARBA" id="ARBA00022676"/>
    </source>
</evidence>
<comment type="similarity">
    <text evidence="2">Belongs to the glycosyltransferase 2 family.</text>
</comment>
<dbReference type="RefSeq" id="WP_150069995.1">
    <property type="nucleotide sequence ID" value="NZ_VWPH01000016.1"/>
</dbReference>
<evidence type="ECO:0000256" key="2">
    <source>
        <dbReference type="ARBA" id="ARBA00006739"/>
    </source>
</evidence>
<dbReference type="Proteomes" id="UP000323946">
    <property type="component" value="Unassembled WGS sequence"/>
</dbReference>
<dbReference type="Pfam" id="PF00535">
    <property type="entry name" value="Glycos_transf_2"/>
    <property type="match status" value="1"/>
</dbReference>
<evidence type="ECO:0000313" key="6">
    <source>
        <dbReference type="EMBL" id="KAA5827027.1"/>
    </source>
</evidence>
<dbReference type="PANTHER" id="PTHR43179:SF12">
    <property type="entry name" value="GALACTOFURANOSYLTRANSFERASE GLFT2"/>
    <property type="match status" value="1"/>
</dbReference>
<proteinExistence type="inferred from homology"/>
<keyword evidence="4 6" id="KW-0808">Transferase</keyword>
<dbReference type="SUPFAM" id="SSF53448">
    <property type="entry name" value="Nucleotide-diphospho-sugar transferases"/>
    <property type="match status" value="1"/>
</dbReference>
<dbReference type="PANTHER" id="PTHR43179">
    <property type="entry name" value="RHAMNOSYLTRANSFERASE WBBL"/>
    <property type="match status" value="1"/>
</dbReference>
<evidence type="ECO:0000256" key="4">
    <source>
        <dbReference type="ARBA" id="ARBA00022679"/>
    </source>
</evidence>
<organism evidence="6 7">
    <name type="scientific">Saccharopolyspora hirsuta</name>
    <dbReference type="NCBI Taxonomy" id="1837"/>
    <lineage>
        <taxon>Bacteria</taxon>
        <taxon>Bacillati</taxon>
        <taxon>Actinomycetota</taxon>
        <taxon>Actinomycetes</taxon>
        <taxon>Pseudonocardiales</taxon>
        <taxon>Pseudonocardiaceae</taxon>
        <taxon>Saccharopolyspora</taxon>
    </lineage>
</organism>
<comment type="pathway">
    <text evidence="1">Cell wall biogenesis; cell wall polysaccharide biosynthesis.</text>
</comment>
<dbReference type="GO" id="GO:0016757">
    <property type="term" value="F:glycosyltransferase activity"/>
    <property type="evidence" value="ECO:0007669"/>
    <property type="project" value="UniProtKB-KW"/>
</dbReference>
<keyword evidence="7" id="KW-1185">Reference proteome</keyword>
<dbReference type="EMBL" id="VWPH01000016">
    <property type="protein sequence ID" value="KAA5827027.1"/>
    <property type="molecule type" value="Genomic_DNA"/>
</dbReference>
<name>A0A5M7BF16_SACHI</name>
<dbReference type="Gene3D" id="3.90.550.10">
    <property type="entry name" value="Spore Coat Polysaccharide Biosynthesis Protein SpsA, Chain A"/>
    <property type="match status" value="1"/>
</dbReference>
<evidence type="ECO:0000259" key="5">
    <source>
        <dbReference type="Pfam" id="PF00535"/>
    </source>
</evidence>
<dbReference type="SMR" id="A0A5M7BF16"/>
<dbReference type="AlphaFoldDB" id="A0A5M7BF16"/>
<feature type="domain" description="Glycosyltransferase 2-like" evidence="5">
    <location>
        <begin position="96"/>
        <end position="213"/>
    </location>
</feature>
<gene>
    <name evidence="6" type="primary">mftF</name>
    <name evidence="6" type="ORF">F1721_28980</name>
</gene>
<reference evidence="6 7" key="1">
    <citation type="submission" date="2019-09" db="EMBL/GenBank/DDBJ databases">
        <title>Draft genome sequence of the thermophilic Saccharopolyspora hirsuta VKM Ac-666T.</title>
        <authorList>
            <person name="Lobastova T.G."/>
            <person name="Fokina V."/>
            <person name="Bragin E.Y."/>
            <person name="Shtratnikova V.Y."/>
            <person name="Starodumova I.P."/>
            <person name="Tarlachkov S.V."/>
            <person name="Donova M.V."/>
        </authorList>
    </citation>
    <scope>NUCLEOTIDE SEQUENCE [LARGE SCALE GENOMIC DNA]</scope>
    <source>
        <strain evidence="6 7">VKM Ac-666</strain>
    </source>
</reference>
<evidence type="ECO:0000313" key="7">
    <source>
        <dbReference type="Proteomes" id="UP000323946"/>
    </source>
</evidence>
<protein>
    <submittedName>
        <fullName evidence="6">Mycofactocin system glycosyltransferase</fullName>
    </submittedName>
</protein>